<evidence type="ECO:0000259" key="1">
    <source>
        <dbReference type="Pfam" id="PF03374"/>
    </source>
</evidence>
<dbReference type="GO" id="GO:0003677">
    <property type="term" value="F:DNA binding"/>
    <property type="evidence" value="ECO:0007669"/>
    <property type="project" value="InterPro"/>
</dbReference>
<evidence type="ECO:0000313" key="3">
    <source>
        <dbReference type="EMBL" id="SBW03819.1"/>
    </source>
</evidence>
<dbReference type="Pfam" id="PF08346">
    <property type="entry name" value="AntA"/>
    <property type="match status" value="1"/>
</dbReference>
<feature type="domain" description="Antirepressor protein C-terminal" evidence="1">
    <location>
        <begin position="128"/>
        <end position="236"/>
    </location>
</feature>
<protein>
    <submittedName>
        <fullName evidence="3">Phage antirepressor protein</fullName>
    </submittedName>
</protein>
<dbReference type="InterPro" id="IPR005039">
    <property type="entry name" value="Ant_C"/>
</dbReference>
<accession>A0A212JWK0</accession>
<evidence type="ECO:0000259" key="2">
    <source>
        <dbReference type="Pfam" id="PF08346"/>
    </source>
</evidence>
<proteinExistence type="predicted"/>
<dbReference type="Pfam" id="PF03374">
    <property type="entry name" value="ANT"/>
    <property type="match status" value="1"/>
</dbReference>
<sequence>MEIIKISDYNGSKSVLARDLHCFLESKQDFTTWIKNRIEKYGLEENSDFTLHKFMEGRVWKHEYVLSINAAKELAMVEGNEKGKQARQYFIFCEKRLKDSSILQIPQTYSEALRLAANQAEQIEIQQRQLIAQAPKALFADAVATSKKSCLIGELAKILNQNGVDIGQNRLFVWLRKNSFLCSKGEYYNQPTQRAMDMGLFEIKKTAINKPDGSILTTSTPKVTGKGQIYFINKFLNIHQLNNSQYD</sequence>
<gene>
    <name evidence="3" type="ORF">KL86DYS2_12503</name>
</gene>
<organism evidence="3">
    <name type="scientific">uncultured Dysgonomonas sp</name>
    <dbReference type="NCBI Taxonomy" id="206096"/>
    <lineage>
        <taxon>Bacteria</taxon>
        <taxon>Pseudomonadati</taxon>
        <taxon>Bacteroidota</taxon>
        <taxon>Bacteroidia</taxon>
        <taxon>Bacteroidales</taxon>
        <taxon>Dysgonomonadaceae</taxon>
        <taxon>Dysgonomonas</taxon>
        <taxon>environmental samples</taxon>
    </lineage>
</organism>
<dbReference type="InterPro" id="IPR013557">
    <property type="entry name" value="AntA/B_antirep"/>
</dbReference>
<dbReference type="EMBL" id="FLUL01000001">
    <property type="protein sequence ID" value="SBW03819.1"/>
    <property type="molecule type" value="Genomic_DNA"/>
</dbReference>
<dbReference type="AlphaFoldDB" id="A0A212JWK0"/>
<feature type="domain" description="AntA/AntB antirepressor" evidence="2">
    <location>
        <begin position="15"/>
        <end position="78"/>
    </location>
</feature>
<reference evidence="3" key="1">
    <citation type="submission" date="2016-04" db="EMBL/GenBank/DDBJ databases">
        <authorList>
            <person name="Evans L.H."/>
            <person name="Alamgir A."/>
            <person name="Owens N."/>
            <person name="Weber N.D."/>
            <person name="Virtaneva K."/>
            <person name="Barbian K."/>
            <person name="Babar A."/>
            <person name="Rosenke K."/>
        </authorList>
    </citation>
    <scope>NUCLEOTIDE SEQUENCE</scope>
    <source>
        <strain evidence="3">86-2</strain>
    </source>
</reference>
<name>A0A212JWK0_9BACT</name>